<dbReference type="OrthoDB" id="679547at2"/>
<proteinExistence type="predicted"/>
<dbReference type="EMBL" id="FXAO01000004">
    <property type="protein sequence ID" value="SMG32979.1"/>
    <property type="molecule type" value="Genomic_DNA"/>
</dbReference>
<evidence type="ECO:0008006" key="3">
    <source>
        <dbReference type="Google" id="ProtNLM"/>
    </source>
</evidence>
<dbReference type="STRING" id="188872.SAMN03080602_02361"/>
<keyword evidence="2" id="KW-1185">Reference proteome</keyword>
<dbReference type="AlphaFoldDB" id="A0A1X7JXH6"/>
<dbReference type="Gene3D" id="2.60.40.1930">
    <property type="match status" value="1"/>
</dbReference>
<dbReference type="RefSeq" id="WP_085499180.1">
    <property type="nucleotide sequence ID" value="NZ_FXAO01000004.1"/>
</dbReference>
<sequence length="903" mass="102965">MKIWYNLIYYFLLSLPIFSQDNNNIIDLSIAEKIYLQLHSNAYAMDQDIWFKAIVTNSENHIPSNLSRVLYVDLIGPNEQIIAHRLVKLTQGIGTGSFEFNKDMPTGRYLIRAYTQWNRNFGNDFMFKAYVDLYAPTQNNDKAPIEALSVLEKEHGRWNVTGQLWPKKMGSDNERQVQVYLDWGKDKDTIKVNRKSRDLYTLDYEIPEKLDWITLTLATGQGLRHTKTIVLNNPPIDLQFLPEGGDIIHGFRNKIGFKAVGVDGKGKMVQGEVLDGIGQKIATFKSNHLGMGFFFVEADSTSTYSAKIVYSDSLETEVTYPLPKVVSKGSILSLGRAKDKIRIQVESNYLNDRVFIKASCRGTDYYLMEGPLREGRLSYHLPSSKLPEGVIVFTLMDEERIPVAERLYFNESEHDRLDISLSTDKKHYGRKEATKLDIEVSGKGSAPTTTDLSILAINKEHWHQGKGETIRSYFLLTSELRGELEEPDYYFREDGPTNYNDLDALLLTQGWRRYKHPIRRQGGRFYWPQQALEIKGTLRTGFPKRELVNGADISLVTFGEAPSFYAQETDSMGRFHFLLDDAYGKRMKVLLNSKDQEGKKTNYTILMDTLNRPKVEYEPIISVEKVDPVARAVVKAQKERQKTEAIFDSLYGVTQLDEVVVEGYRLTPERQKAYKQFGEPDVIIEGDVLRSKEKKWSYGLYSILMFEYGDQVTIEQFSDGFMLAHVIGGRGEPTLLVVDGKLLTKEEYEFVPQMPPGIVESVEIIKYAKFFVKQYLTVFPETDPLEAPTLGHIISVYTKGGVGIHGTDRLAPGTMESTIEIFSPEKEFYAPKYDRPAEDSQKPDLRSVIHWAPSIKTDQDGKASASFYNGDIPGDYLIVVEAISEDGRIGYLEKKYSVEVEDY</sequence>
<dbReference type="Proteomes" id="UP000193420">
    <property type="component" value="Unassembled WGS sequence"/>
</dbReference>
<evidence type="ECO:0000313" key="2">
    <source>
        <dbReference type="Proteomes" id="UP000193420"/>
    </source>
</evidence>
<accession>A0A1X7JXH6</accession>
<evidence type="ECO:0000313" key="1">
    <source>
        <dbReference type="EMBL" id="SMG32979.1"/>
    </source>
</evidence>
<gene>
    <name evidence="1" type="ORF">SAMN03080602_02361</name>
</gene>
<reference evidence="2" key="1">
    <citation type="submission" date="2017-04" db="EMBL/GenBank/DDBJ databases">
        <authorList>
            <person name="Varghese N."/>
            <person name="Submissions S."/>
        </authorList>
    </citation>
    <scope>NUCLEOTIDE SEQUENCE [LARGE SCALE GENOMIC DNA]</scope>
    <source>
        <strain evidence="2">DSM 19835</strain>
    </source>
</reference>
<name>A0A1X7JXH6_9FLAO</name>
<organism evidence="1 2">
    <name type="scientific">Arenibacter troitsensis</name>
    <dbReference type="NCBI Taxonomy" id="188872"/>
    <lineage>
        <taxon>Bacteria</taxon>
        <taxon>Pseudomonadati</taxon>
        <taxon>Bacteroidota</taxon>
        <taxon>Flavobacteriia</taxon>
        <taxon>Flavobacteriales</taxon>
        <taxon>Flavobacteriaceae</taxon>
        <taxon>Arenibacter</taxon>
    </lineage>
</organism>
<protein>
    <recommendedName>
        <fullName evidence="3">MG2 domain-containing protein</fullName>
    </recommendedName>
</protein>